<keyword evidence="2" id="KW-1185">Reference proteome</keyword>
<comment type="caution">
    <text evidence="1">The sequence shown here is derived from an EMBL/GenBank/DDBJ whole genome shotgun (WGS) entry which is preliminary data.</text>
</comment>
<proteinExistence type="predicted"/>
<accession>A0AAV7WNA1</accession>
<sequence length="85" mass="9389">MRAPPVLTTLRLLPVAIPEEEPRPRAATRCLKDEPVRLIERAPPPRTLLAQASCNTRNACTTLVAAMTTSLNNQKLFKPTTKLLT</sequence>
<evidence type="ECO:0000313" key="1">
    <source>
        <dbReference type="EMBL" id="KAJ1214347.1"/>
    </source>
</evidence>
<gene>
    <name evidence="1" type="ORF">NDU88_001966</name>
</gene>
<dbReference type="EMBL" id="JANPWB010000001">
    <property type="protein sequence ID" value="KAJ1214347.1"/>
    <property type="molecule type" value="Genomic_DNA"/>
</dbReference>
<name>A0AAV7WNA1_PLEWA</name>
<dbReference type="AlphaFoldDB" id="A0AAV7WNA1"/>
<reference evidence="1" key="1">
    <citation type="journal article" date="2022" name="bioRxiv">
        <title>Sequencing and chromosome-scale assembly of the giantPleurodeles waltlgenome.</title>
        <authorList>
            <person name="Brown T."/>
            <person name="Elewa A."/>
            <person name="Iarovenko S."/>
            <person name="Subramanian E."/>
            <person name="Araus A.J."/>
            <person name="Petzold A."/>
            <person name="Susuki M."/>
            <person name="Suzuki K.-i.T."/>
            <person name="Hayashi T."/>
            <person name="Toyoda A."/>
            <person name="Oliveira C."/>
            <person name="Osipova E."/>
            <person name="Leigh N.D."/>
            <person name="Simon A."/>
            <person name="Yun M.H."/>
        </authorList>
    </citation>
    <scope>NUCLEOTIDE SEQUENCE</scope>
    <source>
        <strain evidence="1">20211129_DDA</strain>
        <tissue evidence="1">Liver</tissue>
    </source>
</reference>
<organism evidence="1 2">
    <name type="scientific">Pleurodeles waltl</name>
    <name type="common">Iberian ribbed newt</name>
    <dbReference type="NCBI Taxonomy" id="8319"/>
    <lineage>
        <taxon>Eukaryota</taxon>
        <taxon>Metazoa</taxon>
        <taxon>Chordata</taxon>
        <taxon>Craniata</taxon>
        <taxon>Vertebrata</taxon>
        <taxon>Euteleostomi</taxon>
        <taxon>Amphibia</taxon>
        <taxon>Batrachia</taxon>
        <taxon>Caudata</taxon>
        <taxon>Salamandroidea</taxon>
        <taxon>Salamandridae</taxon>
        <taxon>Pleurodelinae</taxon>
        <taxon>Pleurodeles</taxon>
    </lineage>
</organism>
<evidence type="ECO:0000313" key="2">
    <source>
        <dbReference type="Proteomes" id="UP001066276"/>
    </source>
</evidence>
<dbReference type="Proteomes" id="UP001066276">
    <property type="component" value="Chromosome 1_1"/>
</dbReference>
<protein>
    <submittedName>
        <fullName evidence="1">Uncharacterized protein</fullName>
    </submittedName>
</protein>